<comment type="subcellular location">
    <subcellularLocation>
        <location evidence="5">Endoplasmic reticulum membrane</location>
        <topology evidence="5">Multi-pass membrane protein</topology>
    </subcellularLocation>
    <subcellularLocation>
        <location evidence="1">Membrane</location>
        <topology evidence="1">Multi-pass membrane protein</topology>
    </subcellularLocation>
</comment>
<dbReference type="FunCoup" id="A0A316VZR1">
    <property type="interactions" value="172"/>
</dbReference>
<dbReference type="GO" id="GO:0006886">
    <property type="term" value="P:intracellular protein transport"/>
    <property type="evidence" value="ECO:0007669"/>
    <property type="project" value="UniProtKB-UniRule"/>
</dbReference>
<evidence type="ECO:0000313" key="9">
    <source>
        <dbReference type="Proteomes" id="UP000245783"/>
    </source>
</evidence>
<evidence type="ECO:0000313" key="8">
    <source>
        <dbReference type="EMBL" id="PWN43157.1"/>
    </source>
</evidence>
<keyword evidence="5" id="KW-0256">Endoplasmic reticulum</keyword>
<sequence>MTIHYSLCFGLLVSEMIVFLLLILPFPFKIRRAIFRFFATNAIVGKVLYGVKISIIFVSILFVDACQRLLKTMAERQQAKEQLGVRDTAHHDMLLRLAFAQRNCYLCGFCLFCSLILARTYALITELIQAQEAAGKTQAEPASDSNVATLKKQVAQQQAEYNRLADELAAVKGEAARTRDD</sequence>
<dbReference type="EMBL" id="KZ819372">
    <property type="protein sequence ID" value="PWN43157.1"/>
    <property type="molecule type" value="Genomic_DNA"/>
</dbReference>
<evidence type="ECO:0000256" key="1">
    <source>
        <dbReference type="ARBA" id="ARBA00004141"/>
    </source>
</evidence>
<feature type="transmembrane region" description="Helical" evidence="5">
    <location>
        <begin position="7"/>
        <end position="27"/>
    </location>
</feature>
<dbReference type="GO" id="GO:0006888">
    <property type="term" value="P:endoplasmic reticulum to Golgi vesicle-mediated transport"/>
    <property type="evidence" value="ECO:0007669"/>
    <property type="project" value="UniProtKB-UniRule"/>
</dbReference>
<comment type="function">
    <text evidence="5">May play a role in anterograde transport of membrane proteins from the endoplasmic reticulum to the Golgi.</text>
</comment>
<keyword evidence="3 5" id="KW-1133">Transmembrane helix</keyword>
<keyword evidence="2 5" id="KW-0812">Transmembrane</keyword>
<dbReference type="PANTHER" id="PTHR12701">
    <property type="entry name" value="BCR-ASSOCIATED PROTEIN, BAP"/>
    <property type="match status" value="1"/>
</dbReference>
<dbReference type="GO" id="GO:0005789">
    <property type="term" value="C:endoplasmic reticulum membrane"/>
    <property type="evidence" value="ECO:0007669"/>
    <property type="project" value="UniProtKB-SubCell"/>
</dbReference>
<evidence type="ECO:0000256" key="2">
    <source>
        <dbReference type="ARBA" id="ARBA00022692"/>
    </source>
</evidence>
<name>A0A316VZR1_9BASI</name>
<dbReference type="Pfam" id="PF05529">
    <property type="entry name" value="Bap31"/>
    <property type="match status" value="1"/>
</dbReference>
<keyword evidence="5" id="KW-0813">Transport</keyword>
<dbReference type="GO" id="GO:0070973">
    <property type="term" value="P:protein localization to endoplasmic reticulum exit site"/>
    <property type="evidence" value="ECO:0007669"/>
    <property type="project" value="UniProtKB-UniRule"/>
</dbReference>
<evidence type="ECO:0000256" key="5">
    <source>
        <dbReference type="RuleBase" id="RU367026"/>
    </source>
</evidence>
<dbReference type="PANTHER" id="PTHR12701:SF20">
    <property type="entry name" value="ENDOPLASMIC RETICULUM TRANSMEMBRANE PROTEIN"/>
    <property type="match status" value="1"/>
</dbReference>
<organism evidence="8 9">
    <name type="scientific">Ceraceosorus guamensis</name>
    <dbReference type="NCBI Taxonomy" id="1522189"/>
    <lineage>
        <taxon>Eukaryota</taxon>
        <taxon>Fungi</taxon>
        <taxon>Dikarya</taxon>
        <taxon>Basidiomycota</taxon>
        <taxon>Ustilaginomycotina</taxon>
        <taxon>Exobasidiomycetes</taxon>
        <taxon>Ceraceosorales</taxon>
        <taxon>Ceraceosoraceae</taxon>
        <taxon>Ceraceosorus</taxon>
    </lineage>
</organism>
<evidence type="ECO:0000256" key="4">
    <source>
        <dbReference type="ARBA" id="ARBA00023136"/>
    </source>
</evidence>
<protein>
    <recommendedName>
        <fullName evidence="5">Endoplasmic reticulum transmembrane protein</fullName>
    </recommendedName>
</protein>
<evidence type="ECO:0000256" key="3">
    <source>
        <dbReference type="ARBA" id="ARBA00022989"/>
    </source>
</evidence>
<keyword evidence="9" id="KW-1185">Reference proteome</keyword>
<gene>
    <name evidence="8" type="ORF">IE81DRAFT_322668</name>
</gene>
<keyword evidence="5" id="KW-0931">ER-Golgi transport</keyword>
<comment type="similarity">
    <text evidence="5">Belongs to the BCAP29/BCAP31 family.</text>
</comment>
<accession>A0A316VZR1</accession>
<feature type="transmembrane region" description="Helical" evidence="5">
    <location>
        <begin position="103"/>
        <end position="124"/>
    </location>
</feature>
<keyword evidence="8" id="KW-0675">Receptor</keyword>
<dbReference type="STRING" id="1522189.A0A316VZR1"/>
<feature type="transmembrane region" description="Helical" evidence="5">
    <location>
        <begin position="47"/>
        <end position="66"/>
    </location>
</feature>
<keyword evidence="5" id="KW-0653">Protein transport</keyword>
<evidence type="ECO:0000259" key="7">
    <source>
        <dbReference type="Pfam" id="PF05529"/>
    </source>
</evidence>
<dbReference type="AlphaFoldDB" id="A0A316VZR1"/>
<reference evidence="8 9" key="1">
    <citation type="journal article" date="2018" name="Mol. Biol. Evol.">
        <title>Broad Genomic Sampling Reveals a Smut Pathogenic Ancestry of the Fungal Clade Ustilaginomycotina.</title>
        <authorList>
            <person name="Kijpornyongpan T."/>
            <person name="Mondo S.J."/>
            <person name="Barry K."/>
            <person name="Sandor L."/>
            <person name="Lee J."/>
            <person name="Lipzen A."/>
            <person name="Pangilinan J."/>
            <person name="LaButti K."/>
            <person name="Hainaut M."/>
            <person name="Henrissat B."/>
            <person name="Grigoriev I.V."/>
            <person name="Spatafora J.W."/>
            <person name="Aime M.C."/>
        </authorList>
    </citation>
    <scope>NUCLEOTIDE SEQUENCE [LARGE SCALE GENOMIC DNA]</scope>
    <source>
        <strain evidence="8 9">MCA 4658</strain>
    </source>
</reference>
<dbReference type="Proteomes" id="UP000245783">
    <property type="component" value="Unassembled WGS sequence"/>
</dbReference>
<dbReference type="InterPro" id="IPR040463">
    <property type="entry name" value="BAP29/BAP31_N"/>
</dbReference>
<dbReference type="OrthoDB" id="435607at2759"/>
<feature type="domain" description="BAP29/BAP31 transmembrane" evidence="7">
    <location>
        <begin position="1"/>
        <end position="134"/>
    </location>
</feature>
<keyword evidence="4 5" id="KW-0472">Membrane</keyword>
<dbReference type="InterPro" id="IPR008417">
    <property type="entry name" value="BAP29/BAP31"/>
</dbReference>
<dbReference type="RefSeq" id="XP_025370317.1">
    <property type="nucleotide sequence ID" value="XM_025513706.1"/>
</dbReference>
<feature type="coiled-coil region" evidence="6">
    <location>
        <begin position="147"/>
        <end position="181"/>
    </location>
</feature>
<evidence type="ECO:0000256" key="6">
    <source>
        <dbReference type="SAM" id="Coils"/>
    </source>
</evidence>
<dbReference type="GeneID" id="37035576"/>
<dbReference type="InParanoid" id="A0A316VZR1"/>
<proteinExistence type="inferred from homology"/>
<keyword evidence="6" id="KW-0175">Coiled coil</keyword>